<organism evidence="2 3">
    <name type="scientific">Mycena metata</name>
    <dbReference type="NCBI Taxonomy" id="1033252"/>
    <lineage>
        <taxon>Eukaryota</taxon>
        <taxon>Fungi</taxon>
        <taxon>Dikarya</taxon>
        <taxon>Basidiomycota</taxon>
        <taxon>Agaricomycotina</taxon>
        <taxon>Agaricomycetes</taxon>
        <taxon>Agaricomycetidae</taxon>
        <taxon>Agaricales</taxon>
        <taxon>Marasmiineae</taxon>
        <taxon>Mycenaceae</taxon>
        <taxon>Mycena</taxon>
    </lineage>
</organism>
<proteinExistence type="predicted"/>
<evidence type="ECO:0000313" key="2">
    <source>
        <dbReference type="EMBL" id="KAJ7717197.1"/>
    </source>
</evidence>
<dbReference type="AlphaFoldDB" id="A0AAD7HBT8"/>
<protein>
    <submittedName>
        <fullName evidence="2">Uncharacterized protein</fullName>
    </submittedName>
</protein>
<gene>
    <name evidence="2" type="ORF">B0H16DRAFT_1476219</name>
</gene>
<name>A0AAD7HBT8_9AGAR</name>
<dbReference type="Proteomes" id="UP001215598">
    <property type="component" value="Unassembled WGS sequence"/>
</dbReference>
<feature type="region of interest" description="Disordered" evidence="1">
    <location>
        <begin position="252"/>
        <end position="271"/>
    </location>
</feature>
<reference evidence="2" key="1">
    <citation type="submission" date="2023-03" db="EMBL/GenBank/DDBJ databases">
        <title>Massive genome expansion in bonnet fungi (Mycena s.s.) driven by repeated elements and novel gene families across ecological guilds.</title>
        <authorList>
            <consortium name="Lawrence Berkeley National Laboratory"/>
            <person name="Harder C.B."/>
            <person name="Miyauchi S."/>
            <person name="Viragh M."/>
            <person name="Kuo A."/>
            <person name="Thoen E."/>
            <person name="Andreopoulos B."/>
            <person name="Lu D."/>
            <person name="Skrede I."/>
            <person name="Drula E."/>
            <person name="Henrissat B."/>
            <person name="Morin E."/>
            <person name="Kohler A."/>
            <person name="Barry K."/>
            <person name="LaButti K."/>
            <person name="Morin E."/>
            <person name="Salamov A."/>
            <person name="Lipzen A."/>
            <person name="Mereny Z."/>
            <person name="Hegedus B."/>
            <person name="Baldrian P."/>
            <person name="Stursova M."/>
            <person name="Weitz H."/>
            <person name="Taylor A."/>
            <person name="Grigoriev I.V."/>
            <person name="Nagy L.G."/>
            <person name="Martin F."/>
            <person name="Kauserud H."/>
        </authorList>
    </citation>
    <scope>NUCLEOTIDE SEQUENCE</scope>
    <source>
        <strain evidence="2">CBHHK182m</strain>
    </source>
</reference>
<sequence length="365" mass="40064">MVGSSKAKFSSPLVISVPAAEGPPIAVKLGPRPAAYPQILATDSCGKEGWPIEQGRRALINRQRAVPMVVRVQKQINFFRNHNINCEWMLKIMDILSSHAKTDDGQGGTKVSLSALSQFFQIEAPTITIDRTVLAVSRVRAPAASATPTVAKQFSKFSAFGSRPWEASIENLNITQNILNDLQRSYHRTRIEHNFRLLIVLQTVLKARRQFNKEQFLSHFSDDEEAMEDTLQIAVVQGLTARTHITQRRTGSLDDFDEGADGTSLGPNSNRAHRLAKGLPLGEADDEAAALKATGILAKVARGNLTLHNLYAIKSTEKFIAAEKFDSEVEGREEGALGEGDGDDSDYIGLLFISPLDLDITNMLE</sequence>
<accession>A0AAD7HBT8</accession>
<evidence type="ECO:0000256" key="1">
    <source>
        <dbReference type="SAM" id="MobiDB-lite"/>
    </source>
</evidence>
<comment type="caution">
    <text evidence="2">The sequence shown here is derived from an EMBL/GenBank/DDBJ whole genome shotgun (WGS) entry which is preliminary data.</text>
</comment>
<keyword evidence="3" id="KW-1185">Reference proteome</keyword>
<evidence type="ECO:0000313" key="3">
    <source>
        <dbReference type="Proteomes" id="UP001215598"/>
    </source>
</evidence>
<dbReference type="EMBL" id="JARKIB010000280">
    <property type="protein sequence ID" value="KAJ7717197.1"/>
    <property type="molecule type" value="Genomic_DNA"/>
</dbReference>